<feature type="domain" description="RNA 2-O ribose methyltransferase substrate binding" evidence="3">
    <location>
        <begin position="6"/>
        <end position="81"/>
    </location>
</feature>
<dbReference type="InterPro" id="IPR013123">
    <property type="entry name" value="SpoU_subst-bd"/>
</dbReference>
<keyword evidence="11" id="KW-1185">Reference proteome</keyword>
<dbReference type="EMBL" id="JPJI01000023">
    <property type="protein sequence ID" value="KEZ94202.1"/>
    <property type="molecule type" value="Genomic_DNA"/>
</dbReference>
<reference evidence="7 11" key="3">
    <citation type="submission" date="2018-03" db="EMBL/GenBank/DDBJ databases">
        <title>Genomic Encyclopedia of Archaeal and Bacterial Type Strains, Phase II (KMG-II): from individual species to whole genera.</title>
        <authorList>
            <person name="Goeker M."/>
        </authorList>
    </citation>
    <scope>NUCLEOTIDE SEQUENCE [LARGE SCALE GENOMIC DNA]</scope>
    <source>
        <strain evidence="7 11">DSM 22727</strain>
    </source>
</reference>
<evidence type="ECO:0000313" key="7">
    <source>
        <dbReference type="EMBL" id="PRX13192.1"/>
    </source>
</evidence>
<evidence type="ECO:0000313" key="10">
    <source>
        <dbReference type="Proteomes" id="UP000029647"/>
    </source>
</evidence>
<dbReference type="Proteomes" id="UP000028980">
    <property type="component" value="Unassembled WGS sequence"/>
</dbReference>
<dbReference type="EMBL" id="BBLG01000004">
    <property type="protein sequence ID" value="GAK76567.1"/>
    <property type="molecule type" value="Genomic_DNA"/>
</dbReference>
<organism evidence="4 9">
    <name type="scientific">Nonlabens ulvanivorans</name>
    <name type="common">Persicivirga ulvanivorans</name>
    <dbReference type="NCBI Taxonomy" id="906888"/>
    <lineage>
        <taxon>Bacteria</taxon>
        <taxon>Pseudomonadati</taxon>
        <taxon>Bacteroidota</taxon>
        <taxon>Flavobacteriia</taxon>
        <taxon>Flavobacteriales</taxon>
        <taxon>Flavobacteriaceae</taxon>
        <taxon>Nonlabens</taxon>
    </lineage>
</organism>
<dbReference type="RefSeq" id="WP_036580296.1">
    <property type="nucleotide sequence ID" value="NZ_CP136694.1"/>
</dbReference>
<dbReference type="NCBIfam" id="TIGR00186">
    <property type="entry name" value="rRNA_methyl_3"/>
    <property type="match status" value="1"/>
</dbReference>
<dbReference type="Pfam" id="PF00588">
    <property type="entry name" value="SpoU_methylase"/>
    <property type="match status" value="1"/>
</dbReference>
<dbReference type="AlphaFoldDB" id="A0A081DCC1"/>
<dbReference type="Pfam" id="PF08032">
    <property type="entry name" value="SpoU_sub_bind"/>
    <property type="match status" value="1"/>
</dbReference>
<dbReference type="Gene3D" id="3.40.1280.10">
    <property type="match status" value="1"/>
</dbReference>
<dbReference type="PANTHER" id="PTHR46429">
    <property type="entry name" value="23S RRNA (GUANOSINE-2'-O-)-METHYLTRANSFERASE RLMB"/>
    <property type="match status" value="1"/>
</dbReference>
<dbReference type="GO" id="GO:0005829">
    <property type="term" value="C:cytosol"/>
    <property type="evidence" value="ECO:0007669"/>
    <property type="project" value="TreeGrafter"/>
</dbReference>
<reference evidence="6 8" key="2">
    <citation type="submission" date="2014-07" db="EMBL/GenBank/DDBJ databases">
        <title>Draft genome sequence of Nonlabens ulvanivorans, an ulvan degrading bacterium.</title>
        <authorList>
            <person name="Kopel M."/>
            <person name="Helbert W."/>
            <person name="Henrissat B."/>
            <person name="Doniger T."/>
            <person name="Banin E."/>
        </authorList>
    </citation>
    <scope>NUCLEOTIDE SEQUENCE [LARGE SCALE GENOMIC DNA]</scope>
    <source>
        <strain evidence="6 8">PLR</strain>
    </source>
</reference>
<evidence type="ECO:0000313" key="4">
    <source>
        <dbReference type="EMBL" id="GAK76567.1"/>
    </source>
</evidence>
<dbReference type="InterPro" id="IPR029064">
    <property type="entry name" value="Ribosomal_eL30-like_sf"/>
</dbReference>
<dbReference type="SMART" id="SM00967">
    <property type="entry name" value="SpoU_sub_bind"/>
    <property type="match status" value="1"/>
</dbReference>
<evidence type="ECO:0000256" key="2">
    <source>
        <dbReference type="ARBA" id="ARBA00022679"/>
    </source>
</evidence>
<evidence type="ECO:0000313" key="8">
    <source>
        <dbReference type="Proteomes" id="UP000028531"/>
    </source>
</evidence>
<dbReference type="GeneID" id="90597241"/>
<comment type="caution">
    <text evidence="4">The sequence shown here is derived from an EMBL/GenBank/DDBJ whole genome shotgun (WGS) entry which is preliminary data.</text>
</comment>
<dbReference type="InterPro" id="IPR001537">
    <property type="entry name" value="SpoU_MeTrfase"/>
</dbReference>
<dbReference type="Gene3D" id="3.30.1330.30">
    <property type="match status" value="1"/>
</dbReference>
<evidence type="ECO:0000313" key="6">
    <source>
        <dbReference type="EMBL" id="KEZ94202.1"/>
    </source>
</evidence>
<evidence type="ECO:0000313" key="9">
    <source>
        <dbReference type="Proteomes" id="UP000028980"/>
    </source>
</evidence>
<dbReference type="PANTHER" id="PTHR46429:SF1">
    <property type="entry name" value="23S RRNA (GUANOSINE-2'-O-)-METHYLTRANSFERASE RLMB"/>
    <property type="match status" value="1"/>
</dbReference>
<evidence type="ECO:0000256" key="1">
    <source>
        <dbReference type="ARBA" id="ARBA00022603"/>
    </source>
</evidence>
<dbReference type="InterPro" id="IPR029026">
    <property type="entry name" value="tRNA_m1G_MTases_N"/>
</dbReference>
<dbReference type="OrthoDB" id="9794400at2"/>
<dbReference type="EMBL" id="PVNA01000004">
    <property type="protein sequence ID" value="PRX13192.1"/>
    <property type="molecule type" value="Genomic_DNA"/>
</dbReference>
<dbReference type="GO" id="GO:0032259">
    <property type="term" value="P:methylation"/>
    <property type="evidence" value="ECO:0007669"/>
    <property type="project" value="UniProtKB-KW"/>
</dbReference>
<evidence type="ECO:0000259" key="3">
    <source>
        <dbReference type="SMART" id="SM00967"/>
    </source>
</evidence>
<reference evidence="9 10" key="1">
    <citation type="journal article" date="2014" name="Genome Announc.">
        <title>Draft Genome Sequences of Marine Flavobacterium Nonlabens Strains NR17, NR24, NR27, NR32, NR33, and Ara13.</title>
        <authorList>
            <person name="Nakanishi M."/>
            <person name="Meirelles P."/>
            <person name="Suzuki R."/>
            <person name="Takatani N."/>
            <person name="Mino S."/>
            <person name="Suda W."/>
            <person name="Oshima K."/>
            <person name="Hattori M."/>
            <person name="Ohkuma M."/>
            <person name="Hosokawa M."/>
            <person name="Miyashita K."/>
            <person name="Thompson F.L."/>
            <person name="Niwa A."/>
            <person name="Sawabe T."/>
            <person name="Sawabe T."/>
        </authorList>
    </citation>
    <scope>NUCLEOTIDE SEQUENCE [LARGE SCALE GENOMIC DNA]</scope>
    <source>
        <strain evidence="5">JCM 19275</strain>
        <strain evidence="4">JCM 19296</strain>
        <strain evidence="10">JCM19275</strain>
        <strain evidence="9">JCM19296</strain>
    </source>
</reference>
<dbReference type="EMBL" id="BBNT01000002">
    <property type="protein sequence ID" value="GAL74429.1"/>
    <property type="molecule type" value="Genomic_DNA"/>
</dbReference>
<gene>
    <name evidence="6" type="ORF">IL45_03365</name>
    <name evidence="5" type="ORF">JCM19275_3284</name>
    <name evidence="4" type="ORF">JCM19296_2164</name>
    <name evidence="7" type="ORF">LY02_02253</name>
</gene>
<accession>A0A081DCC1</accession>
<keyword evidence="1 4" id="KW-0489">Methyltransferase</keyword>
<protein>
    <submittedName>
        <fullName evidence="5">23S rRNA (Guanosine-2'-O-)-methyltransferase rlmB</fullName>
    </submittedName>
    <submittedName>
        <fullName evidence="4">23S rRNA (Guanosine-2'-O-)-methyltransferaserlmB</fullName>
    </submittedName>
    <submittedName>
        <fullName evidence="7">23S rRNA (Guanosine2251-2'-O)-methyltransferase</fullName>
    </submittedName>
    <submittedName>
        <fullName evidence="6">RNA methyltransferase</fullName>
    </submittedName>
</protein>
<dbReference type="GO" id="GO:0003723">
    <property type="term" value="F:RNA binding"/>
    <property type="evidence" value="ECO:0007669"/>
    <property type="project" value="InterPro"/>
</dbReference>
<dbReference type="Proteomes" id="UP000029647">
    <property type="component" value="Unassembled WGS sequence"/>
</dbReference>
<dbReference type="SUPFAM" id="SSF55315">
    <property type="entry name" value="L30e-like"/>
    <property type="match status" value="1"/>
</dbReference>
<dbReference type="GO" id="GO:0008173">
    <property type="term" value="F:RNA methyltransferase activity"/>
    <property type="evidence" value="ECO:0007669"/>
    <property type="project" value="InterPro"/>
</dbReference>
<dbReference type="InterPro" id="IPR029028">
    <property type="entry name" value="Alpha/beta_knot_MTases"/>
</dbReference>
<dbReference type="CDD" id="cd18103">
    <property type="entry name" value="SpoU-like_RlmB"/>
    <property type="match status" value="1"/>
</dbReference>
<dbReference type="InterPro" id="IPR004441">
    <property type="entry name" value="rRNA_MeTrfase_TrmH"/>
</dbReference>
<sequence length="244" mass="26205">MEKTTYIYGLRAIIEAIESGQNLGKIYLLREAEGVLMGQLKTLVNKHKITNSFVPVEKLDKISSYGNHQGAVASISPVDFASLEDILEKRNVESKEIYLLLDGVTDVRNFGAIIRTAECTGVSAIIIGESGSAPINPATIKTSAGAVFNIPICKVAHIKDAVFLMKAYGITTIGATEKSAKVIYDVDLNHSIALVMGSEDRGINPSTLKVIDEPIKLPMKGDIASLNVSVACGAILYEIVRQQG</sequence>
<evidence type="ECO:0000313" key="5">
    <source>
        <dbReference type="EMBL" id="GAL74429.1"/>
    </source>
</evidence>
<name>A0A081DCC1_NONUL</name>
<evidence type="ECO:0000313" key="11">
    <source>
        <dbReference type="Proteomes" id="UP000239997"/>
    </source>
</evidence>
<proteinExistence type="predicted"/>
<dbReference type="GO" id="GO:0006396">
    <property type="term" value="P:RNA processing"/>
    <property type="evidence" value="ECO:0007669"/>
    <property type="project" value="InterPro"/>
</dbReference>
<dbReference type="Proteomes" id="UP000028531">
    <property type="component" value="Unassembled WGS sequence"/>
</dbReference>
<keyword evidence="2 4" id="KW-0808">Transferase</keyword>
<dbReference type="Proteomes" id="UP000239997">
    <property type="component" value="Unassembled WGS sequence"/>
</dbReference>
<dbReference type="SUPFAM" id="SSF75217">
    <property type="entry name" value="alpha/beta knot"/>
    <property type="match status" value="1"/>
</dbReference>